<dbReference type="PANTHER" id="PTHR42957">
    <property type="entry name" value="HELICASE MJ1565-RELATED"/>
    <property type="match status" value="1"/>
</dbReference>
<dbReference type="InterPro" id="IPR027434">
    <property type="entry name" value="Homing_endonucl"/>
</dbReference>
<accession>A0A6M3M1I3</accession>
<reference evidence="2" key="1">
    <citation type="submission" date="2020-03" db="EMBL/GenBank/DDBJ databases">
        <title>The deep terrestrial virosphere.</title>
        <authorList>
            <person name="Holmfeldt K."/>
            <person name="Nilsson E."/>
            <person name="Simone D."/>
            <person name="Lopez-Fernandez M."/>
            <person name="Wu X."/>
            <person name="de Brujin I."/>
            <person name="Lundin D."/>
            <person name="Andersson A."/>
            <person name="Bertilsson S."/>
            <person name="Dopson M."/>
        </authorList>
    </citation>
    <scope>NUCLEOTIDE SEQUENCE</scope>
    <source>
        <strain evidence="2">MM171A00909</strain>
    </source>
</reference>
<evidence type="ECO:0000259" key="1">
    <source>
        <dbReference type="SMART" id="SM00305"/>
    </source>
</evidence>
<evidence type="ECO:0000313" key="2">
    <source>
        <dbReference type="EMBL" id="QJA99764.1"/>
    </source>
</evidence>
<dbReference type="Pfam" id="PF14528">
    <property type="entry name" value="LAGLIDADG_3"/>
    <property type="match status" value="1"/>
</dbReference>
<dbReference type="AlphaFoldDB" id="A0A6M3M1I3"/>
<dbReference type="InterPro" id="IPR036844">
    <property type="entry name" value="Hint_dom_sf"/>
</dbReference>
<keyword evidence="2" id="KW-0255">Endonuclease</keyword>
<dbReference type="Gene3D" id="2.170.16.10">
    <property type="entry name" value="Hedgehog/Intein (Hint) domain"/>
    <property type="match status" value="1"/>
</dbReference>
<dbReference type="InterPro" id="IPR008571">
    <property type="entry name" value="HerA-like"/>
</dbReference>
<protein>
    <submittedName>
        <fullName evidence="2">Putative homing endonuclease</fullName>
    </submittedName>
</protein>
<dbReference type="InterPro" id="IPR003586">
    <property type="entry name" value="Hint_dom_C"/>
</dbReference>
<dbReference type="NCBIfam" id="TIGR01443">
    <property type="entry name" value="intein_Cterm"/>
    <property type="match status" value="1"/>
</dbReference>
<dbReference type="InterPro" id="IPR027417">
    <property type="entry name" value="P-loop_NTPase"/>
</dbReference>
<dbReference type="EMBL" id="MT143666">
    <property type="protein sequence ID" value="QJA99764.1"/>
    <property type="molecule type" value="Genomic_DNA"/>
</dbReference>
<organism evidence="2">
    <name type="scientific">viral metagenome</name>
    <dbReference type="NCBI Taxonomy" id="1070528"/>
    <lineage>
        <taxon>unclassified sequences</taxon>
        <taxon>metagenomes</taxon>
        <taxon>organismal metagenomes</taxon>
    </lineage>
</organism>
<feature type="domain" description="Hint" evidence="1">
    <location>
        <begin position="110"/>
        <end position="155"/>
    </location>
</feature>
<proteinExistence type="predicted"/>
<dbReference type="Gene3D" id="3.10.28.10">
    <property type="entry name" value="Homing endonucleases"/>
    <property type="match status" value="1"/>
</dbReference>
<dbReference type="InterPro" id="IPR004860">
    <property type="entry name" value="LAGLIDADG_dom"/>
</dbReference>
<keyword evidence="2" id="KW-0540">Nuclease</keyword>
<sequence>MSPRLLRQVQHLLLRFGIKSRIVKPVEMIIVSEDTNRFIEEIGLFGKEPRLDEKFHSGTYDIIPIKRIPHLKQYKDHWIRAGYRKGFSSRRNLKRWAEYSDDKDLLNLAESDVYWVKVKKIEHLGQWPTYDVMTEKTGNLIINDIFVHNTTGLEALVERGEITAMTFLTKRGESGFRNQREIQPYFKEQKKGDLIDWQYVEAILEAVMSEKMKIERSFIITSCKGAHSLNEVYMNIKEMQSKHLRGFDESIYTNLGAYFEIILPQIKKYEFANSLKLEQGINVMNLIGMKNEMQQLVIESVFSYVLNHLRGVVVVLPEAHKFIPQGRKTPVKGTAIRFIQEGAVLGNMLWLDSQVTTTVDKNLLKQCSNWIMGYQQEKNEVANVRENIGKGNVTEEQIMTLKRGHFIASLQQNVYHVYLLPSGIDPQMGRDVALGLIPPEDVMEELAGIRGEKTLSTNFTNLEPLKLDDPVSTNFEGSTTKFPSTDEEEVLRLRQTIEVLEKKTFNLTSEMEDIGIRMSKLADDVVTLKAERDDALKGVQELTARTLELEADKNHLLETIERQGEMLSQFTALKILLTRMVEPSILKITNEEFEKMRQDFSKTQISTGDIENLRMLVKAELAKMSPKRRRDIEEDDTGIAWVDLWLPKLGTAEQKILRFMAEKFP</sequence>
<dbReference type="SUPFAM" id="SSF51294">
    <property type="entry name" value="Hedgehog/intein (Hint) domain"/>
    <property type="match status" value="1"/>
</dbReference>
<dbReference type="PANTHER" id="PTHR42957:SF2">
    <property type="entry name" value="HELICASE HERA CENTRAL DOMAIN-CONTAINING PROTEIN"/>
    <property type="match status" value="1"/>
</dbReference>
<dbReference type="InterPro" id="IPR030934">
    <property type="entry name" value="Intein_C"/>
</dbReference>
<name>A0A6M3M1I3_9ZZZZ</name>
<dbReference type="SMART" id="SM00305">
    <property type="entry name" value="HintC"/>
    <property type="match status" value="1"/>
</dbReference>
<keyword evidence="2" id="KW-0378">Hydrolase</keyword>
<dbReference type="PROSITE" id="PS50818">
    <property type="entry name" value="INTEIN_C_TER"/>
    <property type="match status" value="1"/>
</dbReference>
<dbReference type="GO" id="GO:0004519">
    <property type="term" value="F:endonuclease activity"/>
    <property type="evidence" value="ECO:0007669"/>
    <property type="project" value="UniProtKB-KW"/>
</dbReference>
<gene>
    <name evidence="2" type="ORF">MM171A00909_0008</name>
</gene>
<dbReference type="Gene3D" id="3.40.50.300">
    <property type="entry name" value="P-loop containing nucleotide triphosphate hydrolases"/>
    <property type="match status" value="1"/>
</dbReference>